<dbReference type="EMBL" id="OB793848">
    <property type="protein sequence ID" value="CAD7428745.1"/>
    <property type="molecule type" value="Genomic_DNA"/>
</dbReference>
<proteinExistence type="predicted"/>
<sequence>MLRECPGRPQNSVLCTWNHIMPEMLYFTFPESLSKLSGLAQPVPSRIQFSTFIHEQAKVEFMSQNAMDPKKQAILGMVALPGYEVLGYVPSPRFIKTHLPFSLLPPNLLESGAKVDTAPTIKLATT</sequence>
<dbReference type="AlphaFoldDB" id="A0A7R9E791"/>
<name>A0A7R9E791_9NEOP</name>
<dbReference type="SUPFAM" id="SSF52540">
    <property type="entry name" value="P-loop containing nucleoside triphosphate hydrolases"/>
    <property type="match status" value="1"/>
</dbReference>
<evidence type="ECO:0000313" key="1">
    <source>
        <dbReference type="EMBL" id="CAD7428745.1"/>
    </source>
</evidence>
<dbReference type="InterPro" id="IPR027417">
    <property type="entry name" value="P-loop_NTPase"/>
</dbReference>
<accession>A0A7R9E791</accession>
<protein>
    <submittedName>
        <fullName evidence="1">Uncharacterized protein</fullName>
    </submittedName>
</protein>
<dbReference type="Gene3D" id="3.40.50.300">
    <property type="entry name" value="P-loop containing nucleotide triphosphate hydrolases"/>
    <property type="match status" value="1"/>
</dbReference>
<organism evidence="1">
    <name type="scientific">Timema monikensis</name>
    <dbReference type="NCBI Taxonomy" id="170555"/>
    <lineage>
        <taxon>Eukaryota</taxon>
        <taxon>Metazoa</taxon>
        <taxon>Ecdysozoa</taxon>
        <taxon>Arthropoda</taxon>
        <taxon>Hexapoda</taxon>
        <taxon>Insecta</taxon>
        <taxon>Pterygota</taxon>
        <taxon>Neoptera</taxon>
        <taxon>Polyneoptera</taxon>
        <taxon>Phasmatodea</taxon>
        <taxon>Timematodea</taxon>
        <taxon>Timematoidea</taxon>
        <taxon>Timematidae</taxon>
        <taxon>Timema</taxon>
    </lineage>
</organism>
<gene>
    <name evidence="1" type="ORF">TMSB3V08_LOCUS5538</name>
</gene>
<reference evidence="1" key="1">
    <citation type="submission" date="2020-11" db="EMBL/GenBank/DDBJ databases">
        <authorList>
            <person name="Tran Van P."/>
        </authorList>
    </citation>
    <scope>NUCLEOTIDE SEQUENCE</scope>
</reference>